<protein>
    <recommendedName>
        <fullName evidence="3">Formamidase</fullName>
    </recommendedName>
</protein>
<gene>
    <name evidence="1" type="ORF">THAOC_30505</name>
</gene>
<dbReference type="Pfam" id="PF03069">
    <property type="entry name" value="FmdA_AmdA"/>
    <property type="match status" value="1"/>
</dbReference>
<dbReference type="InterPro" id="IPR004304">
    <property type="entry name" value="FmdA_AmdA"/>
</dbReference>
<keyword evidence="2" id="KW-1185">Reference proteome</keyword>
<proteinExistence type="predicted"/>
<reference evidence="1 2" key="1">
    <citation type="journal article" date="2012" name="Genome Biol.">
        <title>Genome and low-iron response of an oceanic diatom adapted to chronic iron limitation.</title>
        <authorList>
            <person name="Lommer M."/>
            <person name="Specht M."/>
            <person name="Roy A.S."/>
            <person name="Kraemer L."/>
            <person name="Andreson R."/>
            <person name="Gutowska M.A."/>
            <person name="Wolf J."/>
            <person name="Bergner S.V."/>
            <person name="Schilhabel M.B."/>
            <person name="Klostermeier U.C."/>
            <person name="Beiko R.G."/>
            <person name="Rosenstiel P."/>
            <person name="Hippler M."/>
            <person name="Laroche J."/>
        </authorList>
    </citation>
    <scope>NUCLEOTIDE SEQUENCE [LARGE SCALE GENOMIC DNA]</scope>
    <source>
        <strain evidence="1 2">CCMP1005</strain>
    </source>
</reference>
<evidence type="ECO:0000313" key="1">
    <source>
        <dbReference type="EMBL" id="EJK50495.1"/>
    </source>
</evidence>
<dbReference type="PANTHER" id="PTHR31891:SF1">
    <property type="entry name" value="FORMAMIDASE C869.04-RELATED"/>
    <property type="match status" value="1"/>
</dbReference>
<dbReference type="OrthoDB" id="9975579at2759"/>
<dbReference type="Proteomes" id="UP000266841">
    <property type="component" value="Unassembled WGS sequence"/>
</dbReference>
<dbReference type="AlphaFoldDB" id="K0RB93"/>
<name>K0RB93_THAOC</name>
<sequence length="231" mass="25209">MVSRTSSFALNELIQSLHAVKGGNCDIKNLSRGCTVYFPVFVDGAMLSMGDMHMSQGDGEVSFCGAIEMSGWLDLKCTVIKGGMKILPAIGPSPLNVNPIFEIGPMEPRYSEWLVFEGISVDEQGKQHYLDATIAYKMAVLNCIHYLSQFGYSKEQVYLLLSCCPCEGRISGIVDVPNAVCTLAVPLKIFDRDVTPPKDMEHFAKGIYTVKKDCCISVEGGAVPLDPRLGK</sequence>
<comment type="caution">
    <text evidence="1">The sequence shown here is derived from an EMBL/GenBank/DDBJ whole genome shotgun (WGS) entry which is preliminary data.</text>
</comment>
<evidence type="ECO:0000313" key="2">
    <source>
        <dbReference type="Proteomes" id="UP000266841"/>
    </source>
</evidence>
<evidence type="ECO:0008006" key="3">
    <source>
        <dbReference type="Google" id="ProtNLM"/>
    </source>
</evidence>
<dbReference type="eggNOG" id="ENOG502QRMK">
    <property type="taxonomic scope" value="Eukaryota"/>
</dbReference>
<dbReference type="PANTHER" id="PTHR31891">
    <property type="entry name" value="FORMAMIDASE C869.04-RELATED"/>
    <property type="match status" value="1"/>
</dbReference>
<accession>K0RB93</accession>
<dbReference type="SUPFAM" id="SSF141130">
    <property type="entry name" value="Acetamidase/Formamidase-like"/>
    <property type="match status" value="1"/>
</dbReference>
<dbReference type="EMBL" id="AGNL01043551">
    <property type="protein sequence ID" value="EJK50495.1"/>
    <property type="molecule type" value="Genomic_DNA"/>
</dbReference>
<dbReference type="GO" id="GO:0016811">
    <property type="term" value="F:hydrolase activity, acting on carbon-nitrogen (but not peptide) bonds, in linear amides"/>
    <property type="evidence" value="ECO:0007669"/>
    <property type="project" value="InterPro"/>
</dbReference>
<organism evidence="1 2">
    <name type="scientific">Thalassiosira oceanica</name>
    <name type="common">Marine diatom</name>
    <dbReference type="NCBI Taxonomy" id="159749"/>
    <lineage>
        <taxon>Eukaryota</taxon>
        <taxon>Sar</taxon>
        <taxon>Stramenopiles</taxon>
        <taxon>Ochrophyta</taxon>
        <taxon>Bacillariophyta</taxon>
        <taxon>Coscinodiscophyceae</taxon>
        <taxon>Thalassiosirophycidae</taxon>
        <taxon>Thalassiosirales</taxon>
        <taxon>Thalassiosiraceae</taxon>
        <taxon>Thalassiosira</taxon>
    </lineage>
</organism>
<dbReference type="Gene3D" id="2.60.120.580">
    <property type="entry name" value="Acetamidase/Formamidase-like domains"/>
    <property type="match status" value="1"/>
</dbReference>